<dbReference type="EMBL" id="BAAANJ010000002">
    <property type="protein sequence ID" value="GAA1801839.1"/>
    <property type="molecule type" value="Genomic_DNA"/>
</dbReference>
<dbReference type="SUPFAM" id="SSF51430">
    <property type="entry name" value="NAD(P)-linked oxidoreductase"/>
    <property type="match status" value="1"/>
</dbReference>
<comment type="caution">
    <text evidence="2">The sequence shown here is derived from an EMBL/GenBank/DDBJ whole genome shotgun (WGS) entry which is preliminary data.</text>
</comment>
<name>A0ABN2LXQ9_9MICO</name>
<dbReference type="InterPro" id="IPR036812">
    <property type="entry name" value="NAD(P)_OxRdtase_dom_sf"/>
</dbReference>
<organism evidence="2 3">
    <name type="scientific">Agromyces neolithicus</name>
    <dbReference type="NCBI Taxonomy" id="269420"/>
    <lineage>
        <taxon>Bacteria</taxon>
        <taxon>Bacillati</taxon>
        <taxon>Actinomycetota</taxon>
        <taxon>Actinomycetes</taxon>
        <taxon>Micrococcales</taxon>
        <taxon>Microbacteriaceae</taxon>
        <taxon>Agromyces</taxon>
    </lineage>
</organism>
<evidence type="ECO:0000313" key="3">
    <source>
        <dbReference type="Proteomes" id="UP001500002"/>
    </source>
</evidence>
<sequence>MFNPGEEGSIVARRHSMAHGASVAEATYAERARAAALHQPAEDLATTTSVTVEQRVETITSNPLSGPITVPRRAEIGETGLSAHPIALGSSTFGWTVDDAAASDVLDRYAGTGGSIIDTSDSFSAGRSERIIGRWMSSRGTRDRMIVTTRVGRHPDRRARNVADLVAAVDDSLGRLGTDRIDLLYLQDEHLDIPLEERLGAVDALITAGKVRAIGASDFSPERLIEARVLAANGLPRFEALTTRYSLLERQPFEGAPELVAHAQGLSVLPYFALANGFLGGGVRRRSDARHDARGARQAAHLSRRGHRVLEAIDAVAFAHGVAPATIALAWLLAKPTVAAPVVSATRPEHVEALMSAACVELARSELVELDRASA</sequence>
<dbReference type="Gene3D" id="3.20.20.100">
    <property type="entry name" value="NADP-dependent oxidoreductase domain"/>
    <property type="match status" value="1"/>
</dbReference>
<gene>
    <name evidence="2" type="ORF">GCM10009749_07410</name>
</gene>
<protein>
    <submittedName>
        <fullName evidence="2">Aldo/keto reductase</fullName>
    </submittedName>
</protein>
<keyword evidence="3" id="KW-1185">Reference proteome</keyword>
<evidence type="ECO:0000313" key="2">
    <source>
        <dbReference type="EMBL" id="GAA1801839.1"/>
    </source>
</evidence>
<feature type="domain" description="NADP-dependent oxidoreductase" evidence="1">
    <location>
        <begin position="85"/>
        <end position="373"/>
    </location>
</feature>
<dbReference type="PANTHER" id="PTHR43364">
    <property type="entry name" value="NADH-SPECIFIC METHYLGLYOXAL REDUCTASE-RELATED"/>
    <property type="match status" value="1"/>
</dbReference>
<reference evidence="2 3" key="1">
    <citation type="journal article" date="2019" name="Int. J. Syst. Evol. Microbiol.">
        <title>The Global Catalogue of Microorganisms (GCM) 10K type strain sequencing project: providing services to taxonomists for standard genome sequencing and annotation.</title>
        <authorList>
            <consortium name="The Broad Institute Genomics Platform"/>
            <consortium name="The Broad Institute Genome Sequencing Center for Infectious Disease"/>
            <person name="Wu L."/>
            <person name="Ma J."/>
        </authorList>
    </citation>
    <scope>NUCLEOTIDE SEQUENCE [LARGE SCALE GENOMIC DNA]</scope>
    <source>
        <strain evidence="2 3">JCM 14322</strain>
    </source>
</reference>
<dbReference type="PANTHER" id="PTHR43364:SF6">
    <property type="entry name" value="OXIDOREDUCTASE-RELATED"/>
    <property type="match status" value="1"/>
</dbReference>
<dbReference type="Proteomes" id="UP001500002">
    <property type="component" value="Unassembled WGS sequence"/>
</dbReference>
<dbReference type="InterPro" id="IPR023210">
    <property type="entry name" value="NADP_OxRdtase_dom"/>
</dbReference>
<dbReference type="Pfam" id="PF00248">
    <property type="entry name" value="Aldo_ket_red"/>
    <property type="match status" value="1"/>
</dbReference>
<proteinExistence type="predicted"/>
<evidence type="ECO:0000259" key="1">
    <source>
        <dbReference type="Pfam" id="PF00248"/>
    </source>
</evidence>
<accession>A0ABN2LXQ9</accession>
<dbReference type="InterPro" id="IPR050523">
    <property type="entry name" value="AKR_Detox_Biosynth"/>
</dbReference>